<organism evidence="3 4">
    <name type="scientific">Sphingomonas edaphi</name>
    <dbReference type="NCBI Taxonomy" id="2315689"/>
    <lineage>
        <taxon>Bacteria</taxon>
        <taxon>Pseudomonadati</taxon>
        <taxon>Pseudomonadota</taxon>
        <taxon>Alphaproteobacteria</taxon>
        <taxon>Sphingomonadales</taxon>
        <taxon>Sphingomonadaceae</taxon>
        <taxon>Sphingomonas</taxon>
    </lineage>
</organism>
<feature type="coiled-coil region" evidence="1">
    <location>
        <begin position="17"/>
        <end position="44"/>
    </location>
</feature>
<proteinExistence type="predicted"/>
<keyword evidence="4" id="KW-1185">Reference proteome</keyword>
<dbReference type="Proteomes" id="UP000285023">
    <property type="component" value="Unassembled WGS sequence"/>
</dbReference>
<dbReference type="EMBL" id="QXTF01000001">
    <property type="protein sequence ID" value="RIX32171.1"/>
    <property type="molecule type" value="Genomic_DNA"/>
</dbReference>
<comment type="caution">
    <text evidence="3">The sequence shown here is derived from an EMBL/GenBank/DDBJ whole genome shotgun (WGS) entry which is preliminary data.</text>
</comment>
<reference evidence="3 4" key="1">
    <citation type="submission" date="2018-09" db="EMBL/GenBank/DDBJ databases">
        <title>Sphingomonas sp. DAC4.</title>
        <authorList>
            <person name="Seo T."/>
        </authorList>
    </citation>
    <scope>NUCLEOTIDE SEQUENCE [LARGE SCALE GENOMIC DNA]</scope>
    <source>
        <strain evidence="3 4">DAC4</strain>
    </source>
</reference>
<dbReference type="OrthoDB" id="7595070at2"/>
<protein>
    <submittedName>
        <fullName evidence="3">Uncharacterized protein</fullName>
    </submittedName>
</protein>
<evidence type="ECO:0000313" key="3">
    <source>
        <dbReference type="EMBL" id="RIX32171.1"/>
    </source>
</evidence>
<name>A0A418Q2U8_9SPHN</name>
<feature type="region of interest" description="Disordered" evidence="2">
    <location>
        <begin position="95"/>
        <end position="114"/>
    </location>
</feature>
<evidence type="ECO:0000313" key="4">
    <source>
        <dbReference type="Proteomes" id="UP000285023"/>
    </source>
</evidence>
<accession>A0A418Q2U8</accession>
<evidence type="ECO:0000256" key="1">
    <source>
        <dbReference type="SAM" id="Coils"/>
    </source>
</evidence>
<evidence type="ECO:0000256" key="2">
    <source>
        <dbReference type="SAM" id="MobiDB-lite"/>
    </source>
</evidence>
<dbReference type="AlphaFoldDB" id="A0A418Q2U8"/>
<dbReference type="RefSeq" id="WP_119531849.1">
    <property type="nucleotide sequence ID" value="NZ_QXTF01000001.1"/>
</dbReference>
<gene>
    <name evidence="3" type="ORF">D3M59_04170</name>
</gene>
<keyword evidence="1" id="KW-0175">Coiled coil</keyword>
<sequence length="114" mass="11982">MRKQNIEAAAFEVATQVRAVEDAIETALAEMAELQGRMIRARAVAGIATATGHEAFQHLAGVMTGLVAARGEIASCHGTLKETKQRVPGLRTIAFGDGDECPPQQPSATLRAVA</sequence>